<evidence type="ECO:0000313" key="2">
    <source>
        <dbReference type="EMBL" id="RRT31900.1"/>
    </source>
</evidence>
<dbReference type="EMBL" id="AMZH03035041">
    <property type="protein sequence ID" value="RRT31900.1"/>
    <property type="molecule type" value="Genomic_DNA"/>
</dbReference>
<dbReference type="Proteomes" id="UP000287651">
    <property type="component" value="Unassembled WGS sequence"/>
</dbReference>
<keyword evidence="1" id="KW-0472">Membrane</keyword>
<reference evidence="2 3" key="1">
    <citation type="journal article" date="2014" name="Agronomy (Basel)">
        <title>A Draft Genome Sequence for Ensete ventricosum, the Drought-Tolerant Tree Against Hunger.</title>
        <authorList>
            <person name="Harrison J."/>
            <person name="Moore K.A."/>
            <person name="Paszkiewicz K."/>
            <person name="Jones T."/>
            <person name="Grant M."/>
            <person name="Ambacheew D."/>
            <person name="Muzemil S."/>
            <person name="Studholme D.J."/>
        </authorList>
    </citation>
    <scope>NUCLEOTIDE SEQUENCE [LARGE SCALE GENOMIC DNA]</scope>
</reference>
<sequence>MASAVAPIGGRVGRGRQPLASALQPAPRYKRLCPWATLLPVGAAPAGYCPYGLLPLWAGATSLPFGLALVVASNRLARGLGRPFMGADHGWLPLLLAAFAAKIQQEYGK</sequence>
<organism evidence="2 3">
    <name type="scientific">Ensete ventricosum</name>
    <name type="common">Abyssinian banana</name>
    <name type="synonym">Musa ensete</name>
    <dbReference type="NCBI Taxonomy" id="4639"/>
    <lineage>
        <taxon>Eukaryota</taxon>
        <taxon>Viridiplantae</taxon>
        <taxon>Streptophyta</taxon>
        <taxon>Embryophyta</taxon>
        <taxon>Tracheophyta</taxon>
        <taxon>Spermatophyta</taxon>
        <taxon>Magnoliopsida</taxon>
        <taxon>Liliopsida</taxon>
        <taxon>Zingiberales</taxon>
        <taxon>Musaceae</taxon>
        <taxon>Ensete</taxon>
    </lineage>
</organism>
<keyword evidence="1" id="KW-1133">Transmembrane helix</keyword>
<accession>A0A426WX61</accession>
<comment type="caution">
    <text evidence="2">The sequence shown here is derived from an EMBL/GenBank/DDBJ whole genome shotgun (WGS) entry which is preliminary data.</text>
</comment>
<evidence type="ECO:0000256" key="1">
    <source>
        <dbReference type="SAM" id="Phobius"/>
    </source>
</evidence>
<proteinExistence type="predicted"/>
<feature type="transmembrane region" description="Helical" evidence="1">
    <location>
        <begin position="54"/>
        <end position="72"/>
    </location>
</feature>
<protein>
    <submittedName>
        <fullName evidence="2">Uncharacterized protein</fullName>
    </submittedName>
</protein>
<name>A0A426WX61_ENSVE</name>
<evidence type="ECO:0000313" key="3">
    <source>
        <dbReference type="Proteomes" id="UP000287651"/>
    </source>
</evidence>
<keyword evidence="1" id="KW-0812">Transmembrane</keyword>
<dbReference type="AlphaFoldDB" id="A0A426WX61"/>
<gene>
    <name evidence="2" type="ORF">B296_00047071</name>
</gene>